<evidence type="ECO:0000313" key="7">
    <source>
        <dbReference type="EMBL" id="CAG9791744.1"/>
    </source>
</evidence>
<keyword evidence="4 5" id="KW-0472">Membrane</keyword>
<evidence type="ECO:0000256" key="2">
    <source>
        <dbReference type="ARBA" id="ARBA00022692"/>
    </source>
</evidence>
<keyword evidence="2 5" id="KW-0812">Transmembrane</keyword>
<dbReference type="PROSITE" id="PS50850">
    <property type="entry name" value="MFS"/>
    <property type="match status" value="1"/>
</dbReference>
<evidence type="ECO:0000256" key="3">
    <source>
        <dbReference type="ARBA" id="ARBA00022989"/>
    </source>
</evidence>
<proteinExistence type="predicted"/>
<accession>A0A9N9WI41</accession>
<organism evidence="7 8">
    <name type="scientific">Diatraea saccharalis</name>
    <name type="common">sugarcane borer</name>
    <dbReference type="NCBI Taxonomy" id="40085"/>
    <lineage>
        <taxon>Eukaryota</taxon>
        <taxon>Metazoa</taxon>
        <taxon>Ecdysozoa</taxon>
        <taxon>Arthropoda</taxon>
        <taxon>Hexapoda</taxon>
        <taxon>Insecta</taxon>
        <taxon>Pterygota</taxon>
        <taxon>Neoptera</taxon>
        <taxon>Endopterygota</taxon>
        <taxon>Lepidoptera</taxon>
        <taxon>Glossata</taxon>
        <taxon>Ditrysia</taxon>
        <taxon>Pyraloidea</taxon>
        <taxon>Crambidae</taxon>
        <taxon>Crambinae</taxon>
        <taxon>Diatraea</taxon>
    </lineage>
</organism>
<feature type="transmembrane region" description="Helical" evidence="5">
    <location>
        <begin position="187"/>
        <end position="210"/>
    </location>
</feature>
<keyword evidence="8" id="KW-1185">Reference proteome</keyword>
<dbReference type="Gene3D" id="1.20.1250.20">
    <property type="entry name" value="MFS general substrate transporter like domains"/>
    <property type="match status" value="1"/>
</dbReference>
<comment type="subcellular location">
    <subcellularLocation>
        <location evidence="1">Membrane</location>
        <topology evidence="1">Multi-pass membrane protein</topology>
    </subcellularLocation>
</comment>
<evidence type="ECO:0000313" key="8">
    <source>
        <dbReference type="Proteomes" id="UP001153714"/>
    </source>
</evidence>
<feature type="transmembrane region" description="Helical" evidence="5">
    <location>
        <begin position="446"/>
        <end position="465"/>
    </location>
</feature>
<evidence type="ECO:0000256" key="4">
    <source>
        <dbReference type="ARBA" id="ARBA00023136"/>
    </source>
</evidence>
<dbReference type="Proteomes" id="UP001153714">
    <property type="component" value="Chromosome 4"/>
</dbReference>
<dbReference type="AlphaFoldDB" id="A0A9N9WI41"/>
<dbReference type="GO" id="GO:0016020">
    <property type="term" value="C:membrane"/>
    <property type="evidence" value="ECO:0007669"/>
    <property type="project" value="UniProtKB-SubCell"/>
</dbReference>
<feature type="transmembrane region" description="Helical" evidence="5">
    <location>
        <begin position="296"/>
        <end position="317"/>
    </location>
</feature>
<dbReference type="InterPro" id="IPR020846">
    <property type="entry name" value="MFS_dom"/>
</dbReference>
<evidence type="ECO:0000256" key="1">
    <source>
        <dbReference type="ARBA" id="ARBA00004141"/>
    </source>
</evidence>
<dbReference type="Pfam" id="PF07690">
    <property type="entry name" value="MFS_1"/>
    <property type="match status" value="1"/>
</dbReference>
<dbReference type="PANTHER" id="PTHR24064">
    <property type="entry name" value="SOLUTE CARRIER FAMILY 22 MEMBER"/>
    <property type="match status" value="1"/>
</dbReference>
<name>A0A9N9WI41_9NEOP</name>
<reference evidence="7" key="2">
    <citation type="submission" date="2022-10" db="EMBL/GenBank/DDBJ databases">
        <authorList>
            <consortium name="ENA_rothamsted_submissions"/>
            <consortium name="culmorum"/>
            <person name="King R."/>
        </authorList>
    </citation>
    <scope>NUCLEOTIDE SEQUENCE</scope>
</reference>
<keyword evidence="3 5" id="KW-1133">Transmembrane helix</keyword>
<feature type="transmembrane region" description="Helical" evidence="5">
    <location>
        <begin position="216"/>
        <end position="234"/>
    </location>
</feature>
<evidence type="ECO:0000256" key="5">
    <source>
        <dbReference type="SAM" id="Phobius"/>
    </source>
</evidence>
<dbReference type="PROSITE" id="PS00216">
    <property type="entry name" value="SUGAR_TRANSPORT_1"/>
    <property type="match status" value="1"/>
</dbReference>
<feature type="transmembrane region" description="Helical" evidence="5">
    <location>
        <begin position="20"/>
        <end position="40"/>
    </location>
</feature>
<dbReference type="InterPro" id="IPR005829">
    <property type="entry name" value="Sugar_transporter_CS"/>
</dbReference>
<feature type="domain" description="Major facilitator superfamily (MFS) profile" evidence="6">
    <location>
        <begin position="23"/>
        <end position="470"/>
    </location>
</feature>
<dbReference type="EMBL" id="OU893335">
    <property type="protein sequence ID" value="CAG9791744.1"/>
    <property type="molecule type" value="Genomic_DNA"/>
</dbReference>
<dbReference type="InterPro" id="IPR036259">
    <property type="entry name" value="MFS_trans_sf"/>
</dbReference>
<gene>
    <name evidence="7" type="ORF">DIATSA_LOCUS9339</name>
</gene>
<dbReference type="SUPFAM" id="SSF103473">
    <property type="entry name" value="MFS general substrate transporter"/>
    <property type="match status" value="1"/>
</dbReference>
<dbReference type="GO" id="GO:0022857">
    <property type="term" value="F:transmembrane transporter activity"/>
    <property type="evidence" value="ECO:0007669"/>
    <property type="project" value="InterPro"/>
</dbReference>
<dbReference type="OrthoDB" id="2261376at2759"/>
<sequence length="523" mass="59333">MTADKPTDFDDVLKNFNVFGRYHLVFLFFTFFAFAANSVFCNNYVFAAQEIGYRCSDETFGKDACYSIGNDNRTIRCTEWVYDNPNSFVAEFQLACQEWKRTLVGTVHSFGYMVGLLVVGPMSDRLGRKLTLVITGVLGGLLGLARSFTTWYWLYIVLEFLEAAVGDNCSPMFILTIEVVSTKKRALFYVLCGFGYTFGGIMLPTAAWIFPYWRTFLRVIYTPALFFFLYLYAIDESPRWLLTKGKKEKAITIIEKAAAKNKIEIDRAVLEKLQYEEEKSIRFLELLKMTFSSKTLTTRCLICIIWWTTSTFVNFGLTINSVSLQGNMYLNYMLMSLVDIPGNIIIIYILNNFKRKMPLITSFIVGAVLCFSQPFIPSYLPWLSISFYMAGKLMSSFYFSITYMFTSELFPTYTRNSMHALCSSIGRIGSMVAPQTPLLMHYWPGLPPLVFGGVSLVAGLVTFLVPDTADNSLPNTVKQAEALGNSITLKEHIEEKGKVNLAFSKEDTGINLVVNRESNLSRL</sequence>
<reference evidence="7" key="1">
    <citation type="submission" date="2021-12" db="EMBL/GenBank/DDBJ databases">
        <authorList>
            <person name="King R."/>
        </authorList>
    </citation>
    <scope>NUCLEOTIDE SEQUENCE</scope>
</reference>
<protein>
    <recommendedName>
        <fullName evidence="6">Major facilitator superfamily (MFS) profile domain-containing protein</fullName>
    </recommendedName>
</protein>
<feature type="transmembrane region" description="Helical" evidence="5">
    <location>
        <begin position="329"/>
        <end position="350"/>
    </location>
</feature>
<feature type="transmembrane region" description="Helical" evidence="5">
    <location>
        <begin position="130"/>
        <end position="146"/>
    </location>
</feature>
<evidence type="ECO:0000259" key="6">
    <source>
        <dbReference type="PROSITE" id="PS50850"/>
    </source>
</evidence>
<dbReference type="InterPro" id="IPR011701">
    <property type="entry name" value="MFS"/>
</dbReference>
<feature type="transmembrane region" description="Helical" evidence="5">
    <location>
        <begin position="357"/>
        <end position="376"/>
    </location>
</feature>